<dbReference type="PaxDb" id="55529-EKX45567"/>
<organism evidence="2">
    <name type="scientific">Guillardia theta (strain CCMP2712)</name>
    <name type="common">Cryptophyte</name>
    <dbReference type="NCBI Taxonomy" id="905079"/>
    <lineage>
        <taxon>Eukaryota</taxon>
        <taxon>Cryptophyceae</taxon>
        <taxon>Pyrenomonadales</taxon>
        <taxon>Geminigeraceae</taxon>
        <taxon>Guillardia</taxon>
    </lineage>
</organism>
<feature type="region of interest" description="Disordered" evidence="1">
    <location>
        <begin position="306"/>
        <end position="330"/>
    </location>
</feature>
<dbReference type="GeneID" id="17302286"/>
<dbReference type="HOGENOM" id="CLU_843194_0_0_1"/>
<evidence type="ECO:0000313" key="2">
    <source>
        <dbReference type="EMBL" id="EKX45567.1"/>
    </source>
</evidence>
<keyword evidence="4" id="KW-1185">Reference proteome</keyword>
<dbReference type="KEGG" id="gtt:GUITHDRAFT_108440"/>
<reference evidence="3" key="3">
    <citation type="submission" date="2015-06" db="UniProtKB">
        <authorList>
            <consortium name="EnsemblProtists"/>
        </authorList>
    </citation>
    <scope>IDENTIFICATION</scope>
</reference>
<dbReference type="RefSeq" id="XP_005832547.1">
    <property type="nucleotide sequence ID" value="XM_005832490.1"/>
</dbReference>
<feature type="compositionally biased region" description="Polar residues" evidence="1">
    <location>
        <begin position="314"/>
        <end position="330"/>
    </location>
</feature>
<proteinExistence type="predicted"/>
<protein>
    <submittedName>
        <fullName evidence="2 3">Uncharacterized protein</fullName>
    </submittedName>
</protein>
<feature type="compositionally biased region" description="Polar residues" evidence="1">
    <location>
        <begin position="274"/>
        <end position="288"/>
    </location>
</feature>
<dbReference type="EnsemblProtists" id="EKX45567">
    <property type="protein sequence ID" value="EKX45567"/>
    <property type="gene ID" value="GUITHDRAFT_108440"/>
</dbReference>
<accession>L1JB62</accession>
<evidence type="ECO:0000313" key="3">
    <source>
        <dbReference type="EnsemblProtists" id="EKX45567"/>
    </source>
</evidence>
<reference evidence="4" key="2">
    <citation type="submission" date="2012-11" db="EMBL/GenBank/DDBJ databases">
        <authorList>
            <person name="Kuo A."/>
            <person name="Curtis B.A."/>
            <person name="Tanifuji G."/>
            <person name="Burki F."/>
            <person name="Gruber A."/>
            <person name="Irimia M."/>
            <person name="Maruyama S."/>
            <person name="Arias M.C."/>
            <person name="Ball S.G."/>
            <person name="Gile G.H."/>
            <person name="Hirakawa Y."/>
            <person name="Hopkins J.F."/>
            <person name="Rensing S.A."/>
            <person name="Schmutz J."/>
            <person name="Symeonidi A."/>
            <person name="Elias M."/>
            <person name="Eveleigh R.J."/>
            <person name="Herman E.K."/>
            <person name="Klute M.J."/>
            <person name="Nakayama T."/>
            <person name="Obornik M."/>
            <person name="Reyes-Prieto A."/>
            <person name="Armbrust E.V."/>
            <person name="Aves S.J."/>
            <person name="Beiko R.G."/>
            <person name="Coutinho P."/>
            <person name="Dacks J.B."/>
            <person name="Durnford D.G."/>
            <person name="Fast N.M."/>
            <person name="Green B.R."/>
            <person name="Grisdale C."/>
            <person name="Hempe F."/>
            <person name="Henrissat B."/>
            <person name="Hoppner M.P."/>
            <person name="Ishida K.-I."/>
            <person name="Kim E."/>
            <person name="Koreny L."/>
            <person name="Kroth P.G."/>
            <person name="Liu Y."/>
            <person name="Malik S.-B."/>
            <person name="Maier U.G."/>
            <person name="McRose D."/>
            <person name="Mock T."/>
            <person name="Neilson J.A."/>
            <person name="Onodera N.T."/>
            <person name="Poole A.M."/>
            <person name="Pritham E.J."/>
            <person name="Richards T.A."/>
            <person name="Rocap G."/>
            <person name="Roy S.W."/>
            <person name="Sarai C."/>
            <person name="Schaack S."/>
            <person name="Shirato S."/>
            <person name="Slamovits C.H."/>
            <person name="Spencer D.F."/>
            <person name="Suzuki S."/>
            <person name="Worden A.Z."/>
            <person name="Zauner S."/>
            <person name="Barry K."/>
            <person name="Bell C."/>
            <person name="Bharti A.K."/>
            <person name="Crow J.A."/>
            <person name="Grimwood J."/>
            <person name="Kramer R."/>
            <person name="Lindquist E."/>
            <person name="Lucas S."/>
            <person name="Salamov A."/>
            <person name="McFadden G.I."/>
            <person name="Lane C.E."/>
            <person name="Keeling P.J."/>
            <person name="Gray M.W."/>
            <person name="Grigoriev I.V."/>
            <person name="Archibald J.M."/>
        </authorList>
    </citation>
    <scope>NUCLEOTIDE SEQUENCE</scope>
    <source>
        <strain evidence="4">CCMP2712</strain>
    </source>
</reference>
<evidence type="ECO:0000256" key="1">
    <source>
        <dbReference type="SAM" id="MobiDB-lite"/>
    </source>
</evidence>
<evidence type="ECO:0000313" key="4">
    <source>
        <dbReference type="Proteomes" id="UP000011087"/>
    </source>
</evidence>
<sequence>MQGRAYDKVLMAAPARVSSSSNPDSCTIFNPSHPFSVATSSSADGRAKEEGNGTTIAPPLIEILDASKRQRPIYPYIPGASNAEDYVNYVHRKVGIHVKQTSCTRIISMMRFLQDMLAEGTVQFVTSNDESQVSVFGFTVMTATQPEFNHKVKDFISSNPYWVRLNGRETIKRPTQQVYELFRQLGIVPVRGTRGLQEKDEDKRDFLLATTYQFSRIKLIRARDRLRPNGISYLQNYRLLSVGPEDMNAFHDDVESIASVAPDSSECSEHGDGVSNQNGPLLSPVQPRQTSQWHALMGLLEGSKNDLLHDCNHNPASNSESSPLDNHGQS</sequence>
<name>L1JB62_GUITC</name>
<dbReference type="Proteomes" id="UP000011087">
    <property type="component" value="Unassembled WGS sequence"/>
</dbReference>
<dbReference type="AlphaFoldDB" id="L1JB62"/>
<feature type="region of interest" description="Disordered" evidence="1">
    <location>
        <begin position="261"/>
        <end position="288"/>
    </location>
</feature>
<dbReference type="EMBL" id="JH992998">
    <property type="protein sequence ID" value="EKX45567.1"/>
    <property type="molecule type" value="Genomic_DNA"/>
</dbReference>
<reference evidence="2 4" key="1">
    <citation type="journal article" date="2012" name="Nature">
        <title>Algal genomes reveal evolutionary mosaicism and the fate of nucleomorphs.</title>
        <authorList>
            <consortium name="DOE Joint Genome Institute"/>
            <person name="Curtis B.A."/>
            <person name="Tanifuji G."/>
            <person name="Burki F."/>
            <person name="Gruber A."/>
            <person name="Irimia M."/>
            <person name="Maruyama S."/>
            <person name="Arias M.C."/>
            <person name="Ball S.G."/>
            <person name="Gile G.H."/>
            <person name="Hirakawa Y."/>
            <person name="Hopkins J.F."/>
            <person name="Kuo A."/>
            <person name="Rensing S.A."/>
            <person name="Schmutz J."/>
            <person name="Symeonidi A."/>
            <person name="Elias M."/>
            <person name="Eveleigh R.J."/>
            <person name="Herman E.K."/>
            <person name="Klute M.J."/>
            <person name="Nakayama T."/>
            <person name="Obornik M."/>
            <person name="Reyes-Prieto A."/>
            <person name="Armbrust E.V."/>
            <person name="Aves S.J."/>
            <person name="Beiko R.G."/>
            <person name="Coutinho P."/>
            <person name="Dacks J.B."/>
            <person name="Durnford D.G."/>
            <person name="Fast N.M."/>
            <person name="Green B.R."/>
            <person name="Grisdale C.J."/>
            <person name="Hempel F."/>
            <person name="Henrissat B."/>
            <person name="Hoppner M.P."/>
            <person name="Ishida K."/>
            <person name="Kim E."/>
            <person name="Koreny L."/>
            <person name="Kroth P.G."/>
            <person name="Liu Y."/>
            <person name="Malik S.B."/>
            <person name="Maier U.G."/>
            <person name="McRose D."/>
            <person name="Mock T."/>
            <person name="Neilson J.A."/>
            <person name="Onodera N.T."/>
            <person name="Poole A.M."/>
            <person name="Pritham E.J."/>
            <person name="Richards T.A."/>
            <person name="Rocap G."/>
            <person name="Roy S.W."/>
            <person name="Sarai C."/>
            <person name="Schaack S."/>
            <person name="Shirato S."/>
            <person name="Slamovits C.H."/>
            <person name="Spencer D.F."/>
            <person name="Suzuki S."/>
            <person name="Worden A.Z."/>
            <person name="Zauner S."/>
            <person name="Barry K."/>
            <person name="Bell C."/>
            <person name="Bharti A.K."/>
            <person name="Crow J.A."/>
            <person name="Grimwood J."/>
            <person name="Kramer R."/>
            <person name="Lindquist E."/>
            <person name="Lucas S."/>
            <person name="Salamov A."/>
            <person name="McFadden G.I."/>
            <person name="Lane C.E."/>
            <person name="Keeling P.J."/>
            <person name="Gray M.W."/>
            <person name="Grigoriev I.V."/>
            <person name="Archibald J.M."/>
        </authorList>
    </citation>
    <scope>NUCLEOTIDE SEQUENCE</scope>
    <source>
        <strain evidence="2 4">CCMP2712</strain>
    </source>
</reference>
<gene>
    <name evidence="2" type="ORF">GUITHDRAFT_108440</name>
</gene>